<keyword evidence="1" id="KW-0812">Transmembrane</keyword>
<feature type="transmembrane region" description="Helical" evidence="1">
    <location>
        <begin position="107"/>
        <end position="130"/>
    </location>
</feature>
<evidence type="ECO:0008006" key="4">
    <source>
        <dbReference type="Google" id="ProtNLM"/>
    </source>
</evidence>
<evidence type="ECO:0000313" key="3">
    <source>
        <dbReference type="Proteomes" id="UP000001567"/>
    </source>
</evidence>
<feature type="transmembrane region" description="Helical" evidence="1">
    <location>
        <begin position="161"/>
        <end position="178"/>
    </location>
</feature>
<dbReference type="Proteomes" id="UP000001567">
    <property type="component" value="Chromosome"/>
</dbReference>
<dbReference type="EMBL" id="CP000660">
    <property type="protein sequence ID" value="ABP50118.1"/>
    <property type="molecule type" value="Genomic_DNA"/>
</dbReference>
<dbReference type="KEGG" id="pas:Pars_0523"/>
<proteinExistence type="predicted"/>
<keyword evidence="1" id="KW-0472">Membrane</keyword>
<dbReference type="GeneID" id="5054972"/>
<protein>
    <recommendedName>
        <fullName evidence="4">Nickel/cobalt efflux system</fullName>
    </recommendedName>
</protein>
<dbReference type="STRING" id="340102.Pars_0523"/>
<feature type="transmembrane region" description="Helical" evidence="1">
    <location>
        <begin position="39"/>
        <end position="62"/>
    </location>
</feature>
<evidence type="ECO:0000313" key="2">
    <source>
        <dbReference type="EMBL" id="ABP50118.1"/>
    </source>
</evidence>
<feature type="transmembrane region" description="Helical" evidence="1">
    <location>
        <begin position="137"/>
        <end position="155"/>
    </location>
</feature>
<name>A4WIA1_PYRAR</name>
<keyword evidence="1" id="KW-1133">Transmembrane helix</keyword>
<dbReference type="AlphaFoldDB" id="A4WIA1"/>
<feature type="transmembrane region" description="Helical" evidence="1">
    <location>
        <begin position="69"/>
        <end position="87"/>
    </location>
</feature>
<dbReference type="OrthoDB" id="385123at2157"/>
<gene>
    <name evidence="2" type="ordered locus">Pars_0523</name>
</gene>
<organism evidence="2 3">
    <name type="scientific">Pyrobaculum arsenaticum (strain DSM 13514 / JCM 11321 / PZ6)</name>
    <dbReference type="NCBI Taxonomy" id="340102"/>
    <lineage>
        <taxon>Archaea</taxon>
        <taxon>Thermoproteota</taxon>
        <taxon>Thermoprotei</taxon>
        <taxon>Thermoproteales</taxon>
        <taxon>Thermoproteaceae</taxon>
        <taxon>Pyrobaculum</taxon>
    </lineage>
</organism>
<dbReference type="RefSeq" id="WP_011900025.1">
    <property type="nucleotide sequence ID" value="NC_009376.1"/>
</dbReference>
<evidence type="ECO:0000256" key="1">
    <source>
        <dbReference type="SAM" id="Phobius"/>
    </source>
</evidence>
<accession>A4WIA1</accession>
<sequence length="184" mass="19387">MDPLLFAVFLGVLHGVDPGRGWLFAVYSYVLTRDRGKALLTLTALWGGHSLGILLTYTAAVLLLHARPLMALAVASLSFAPLLHGRFNPHGAARPWSRTPALATTSLVVGVAHGGGLLLGALCGFSPWAYMAHIFSVYIASGVMAAVFAGALSALKRIINFDYVYAATGILVAAYLVLQNPLAV</sequence>
<reference evidence="2 3" key="1">
    <citation type="submission" date="2007-04" db="EMBL/GenBank/DDBJ databases">
        <title>Complete sequence of Pyrobaculum arsenaticum DSM 13514.</title>
        <authorList>
            <consortium name="US DOE Joint Genome Institute"/>
            <person name="Copeland A."/>
            <person name="Lucas S."/>
            <person name="Lapidus A."/>
            <person name="Barry K."/>
            <person name="Glavina del Rio T."/>
            <person name="Dalin E."/>
            <person name="Tice H."/>
            <person name="Pitluck S."/>
            <person name="Chain P."/>
            <person name="Malfatti S."/>
            <person name="Shin M."/>
            <person name="Vergez L."/>
            <person name="Schmutz J."/>
            <person name="Larimer F."/>
            <person name="Land M."/>
            <person name="Hauser L."/>
            <person name="Kyrpides N."/>
            <person name="Mikhailova N."/>
            <person name="Cozen A.E."/>
            <person name="Fitz-Gibbon S.T."/>
            <person name="House C.H."/>
            <person name="Saltikov C."/>
            <person name="Lowe T.M."/>
            <person name="Richardson P."/>
        </authorList>
    </citation>
    <scope>NUCLEOTIDE SEQUENCE [LARGE SCALE GENOMIC DNA]</scope>
    <source>
        <strain evidence="3">ATCC 700994 / DSM 13514 / JCM 11321 / PZ6</strain>
    </source>
</reference>
<dbReference type="HOGENOM" id="CLU_1507437_0_0_2"/>